<dbReference type="Proteomes" id="UP000077020">
    <property type="component" value="Unassembled WGS sequence"/>
</dbReference>
<keyword evidence="5" id="KW-1185">Reference proteome</keyword>
<feature type="compositionally biased region" description="Low complexity" evidence="1">
    <location>
        <begin position="62"/>
        <end position="75"/>
    </location>
</feature>
<dbReference type="Pfam" id="PF14282">
    <property type="entry name" value="FlxA"/>
    <property type="match status" value="1"/>
</dbReference>
<feature type="region of interest" description="Disordered" evidence="1">
    <location>
        <begin position="1"/>
        <end position="108"/>
    </location>
</feature>
<protein>
    <submittedName>
        <fullName evidence="2">Uncharacterized protein</fullName>
    </submittedName>
</protein>
<dbReference type="EMBL" id="CP001666">
    <property type="protein sequence ID" value="ADK14073.1"/>
    <property type="molecule type" value="Genomic_DNA"/>
</dbReference>
<dbReference type="AlphaFoldDB" id="D8GQF0"/>
<gene>
    <name evidence="2" type="ordered locus">CLJU_c10050</name>
    <name evidence="3" type="ORF">WX45_04272</name>
</gene>
<dbReference type="eggNOG" id="ENOG502ZKAE">
    <property type="taxonomic scope" value="Bacteria"/>
</dbReference>
<evidence type="ECO:0000313" key="2">
    <source>
        <dbReference type="EMBL" id="ADK14073.1"/>
    </source>
</evidence>
<feature type="compositionally biased region" description="Basic and acidic residues" evidence="1">
    <location>
        <begin position="20"/>
        <end position="41"/>
    </location>
</feature>
<feature type="region of interest" description="Disordered" evidence="1">
    <location>
        <begin position="175"/>
        <end position="243"/>
    </location>
</feature>
<dbReference type="KEGG" id="clj:CLJU_c10050"/>
<reference evidence="3 5" key="3">
    <citation type="journal article" date="2016" name="Biotechnol. Bioeng.">
        <title>Traits of selected Clostridium strains for syngas fermentation to ethanol.</title>
        <authorList>
            <person name="Martin M.E."/>
            <person name="Richter H."/>
            <person name="Saha S."/>
            <person name="Angenent L.T."/>
        </authorList>
    </citation>
    <scope>NUCLEOTIDE SEQUENCE [LARGE SCALE GENOMIC DNA]</scope>
    <source>
        <strain evidence="3 5">PETC</strain>
    </source>
</reference>
<dbReference type="STRING" id="748727.CLJU_c10050"/>
<feature type="compositionally biased region" description="Low complexity" evidence="1">
    <location>
        <begin position="90"/>
        <end position="104"/>
    </location>
</feature>
<dbReference type="Proteomes" id="UP000001656">
    <property type="component" value="Chromosome"/>
</dbReference>
<reference evidence="2" key="1">
    <citation type="submission" date="2009-07" db="EMBL/GenBank/DDBJ databases">
        <authorList>
            <person name="Koepke M."/>
            <person name="Hujer S."/>
            <person name="Held C."/>
            <person name="Wiezer A."/>
            <person name="Liesegang H."/>
            <person name="Ehrenreich A."/>
            <person name="Gottschalk G."/>
            <person name="Duerre P."/>
        </authorList>
    </citation>
    <scope>NUCLEOTIDE SEQUENCE</scope>
    <source>
        <strain evidence="2">DSM 13528</strain>
    </source>
</reference>
<dbReference type="OrthoDB" id="1902245at2"/>
<feature type="compositionally biased region" description="Polar residues" evidence="1">
    <location>
        <begin position="1"/>
        <end position="19"/>
    </location>
</feature>
<dbReference type="PATRIC" id="fig|748727.19.peg.4368"/>
<organism evidence="2 4">
    <name type="scientific">Clostridium ljungdahlii (strain ATCC 55383 / DSM 13528 / PETC)</name>
    <dbReference type="NCBI Taxonomy" id="748727"/>
    <lineage>
        <taxon>Bacteria</taxon>
        <taxon>Bacillati</taxon>
        <taxon>Bacillota</taxon>
        <taxon>Clostridia</taxon>
        <taxon>Eubacteriales</taxon>
        <taxon>Clostridiaceae</taxon>
        <taxon>Clostridium</taxon>
    </lineage>
</organism>
<reference evidence="2 4" key="2">
    <citation type="journal article" date="2010" name="Proc. Natl. Acad. Sci. U.S.A.">
        <title>Clostridium ljungdahlii represents a microbial production platform based on syngas.</title>
        <authorList>
            <person name="Kopke M."/>
            <person name="Held C."/>
            <person name="Hujer S."/>
            <person name="Liesegang H."/>
            <person name="Wiezer A."/>
            <person name="Wollherr A."/>
            <person name="Ehrenreich A."/>
            <person name="Liebl W."/>
            <person name="Gottschalk G."/>
            <person name="Durre P."/>
        </authorList>
    </citation>
    <scope>NUCLEOTIDE SEQUENCE [LARGE SCALE GENOMIC DNA]</scope>
    <source>
        <strain evidence="4">ATCC 55383 / DSM 13528 / PETC</strain>
        <strain evidence="2">DSM 13528</strain>
    </source>
</reference>
<sequence length="243" mass="27207">MISAISSNRSIQTITQNKDNTSEQEVKSLERQKADLEKQLDSIKNGSGDTRTKEQLMKPIQEEIQQIDAEIQQKQVDSVSSKNDHSDGKSNTNTNSSRINTQNSGQYSGENLLLDASKIYKQIETVNSAKNGLISKAKEFNSDADMDEMTHNPRMAEIDRGKAAESKASAVSLESKIGKLNGQMNRDVKNETEKIKDVDSTVEEKRETDDKQSVLKDKNLKEYDKNTGEDSKENKDKSINVFV</sequence>
<accession>D8GQF0</accession>
<dbReference type="HOGENOM" id="CLU_1141015_0_0_9"/>
<evidence type="ECO:0000313" key="5">
    <source>
        <dbReference type="Proteomes" id="UP000077020"/>
    </source>
</evidence>
<proteinExistence type="predicted"/>
<feature type="compositionally biased region" description="Basic and acidic residues" evidence="1">
    <location>
        <begin position="186"/>
        <end position="243"/>
    </location>
</feature>
<evidence type="ECO:0000313" key="3">
    <source>
        <dbReference type="EMBL" id="OAA86249.1"/>
    </source>
</evidence>
<name>D8GQF0_CLOLD</name>
<evidence type="ECO:0000313" key="4">
    <source>
        <dbReference type="Proteomes" id="UP000001656"/>
    </source>
</evidence>
<dbReference type="RefSeq" id="WP_013237670.1">
    <property type="nucleotide sequence ID" value="NC_014328.1"/>
</dbReference>
<evidence type="ECO:0000256" key="1">
    <source>
        <dbReference type="SAM" id="MobiDB-lite"/>
    </source>
</evidence>
<dbReference type="InterPro" id="IPR025577">
    <property type="entry name" value="FlxA"/>
</dbReference>
<dbReference type="EMBL" id="LITS01000015">
    <property type="protein sequence ID" value="OAA86249.1"/>
    <property type="molecule type" value="Genomic_DNA"/>
</dbReference>